<dbReference type="PROSITE" id="PS50125">
    <property type="entry name" value="GUANYLATE_CYCLASE_2"/>
    <property type="match status" value="1"/>
</dbReference>
<evidence type="ECO:0000256" key="1">
    <source>
        <dbReference type="ARBA" id="ARBA00005381"/>
    </source>
</evidence>
<dbReference type="SUPFAM" id="SSF55073">
    <property type="entry name" value="Nucleotide cyclase"/>
    <property type="match status" value="1"/>
</dbReference>
<accession>A0A2U3N9Q7</accession>
<sequence>MDRIWQWAWDRCGARYYWWALTLAAFLVTLPIYLIFLALPITAFEKSDRYLEATAITVVAVLVLVGIMSLPNRRWARLWEQWAAGHDVDRETALDATYSYSRATVPRTVCATGVWAAALAVVLGAVAGAPKFRLIEYAILGAAIAVAIQLVAFHSIVEATMRPVRIALAGDTGIGDALPRSRPTFAARSNVSVVAAAFAYAVGGAWLAVVLGHVRDAPILSVVIGCALAVVFAVPVTVGLGFSRSLQPVRDLAAGADRVAAGDYGQRLPVVQDDDLGALAALFNRMQAGLAERQRLQGAFGTYVDPALAARLLEQGDDVFTGERREVTVMFVDIRDFTPFAEANTAEDTVARLNALFEIVVPAVVGAGGHVNKFLGDGALAVFGAPNDLAQHADAAVSVAVLIQRLVDERFGGALRIGIGINTGVVIAGTIGGGGKLEFTLIGDTVNVAARVEQLTKATGDAILLTEPCVDALASRPPGLIERGPQPLKGKSAAVRIFTVGWETASSP</sequence>
<evidence type="ECO:0000259" key="5">
    <source>
        <dbReference type="PROSITE" id="PS50125"/>
    </source>
</evidence>
<dbReference type="GO" id="GO:0006171">
    <property type="term" value="P:cAMP biosynthetic process"/>
    <property type="evidence" value="ECO:0007669"/>
    <property type="project" value="TreeGrafter"/>
</dbReference>
<feature type="domain" description="HAMP" evidence="6">
    <location>
        <begin position="243"/>
        <end position="295"/>
    </location>
</feature>
<dbReference type="InterPro" id="IPR029787">
    <property type="entry name" value="Nucleotide_cyclase"/>
</dbReference>
<reference evidence="7 8" key="1">
    <citation type="submission" date="2017-01" db="EMBL/GenBank/DDBJ databases">
        <authorList>
            <consortium name="Urmite Genomes"/>
        </authorList>
    </citation>
    <scope>NUCLEOTIDE SEQUENCE [LARGE SCALE GENOMIC DNA]</scope>
    <source>
        <strain evidence="7 8">AB308</strain>
    </source>
</reference>
<dbReference type="InterPro" id="IPR003660">
    <property type="entry name" value="HAMP_dom"/>
</dbReference>
<dbReference type="Proteomes" id="UP000241595">
    <property type="component" value="Unassembled WGS sequence"/>
</dbReference>
<evidence type="ECO:0000256" key="2">
    <source>
        <dbReference type="ARBA" id="ARBA00022692"/>
    </source>
</evidence>
<dbReference type="Pfam" id="PF00211">
    <property type="entry name" value="Guanylate_cyc"/>
    <property type="match status" value="1"/>
</dbReference>
<dbReference type="CDD" id="cd07302">
    <property type="entry name" value="CHD"/>
    <property type="match status" value="1"/>
</dbReference>
<keyword evidence="4" id="KW-0472">Membrane</keyword>
<dbReference type="GO" id="GO:0016020">
    <property type="term" value="C:membrane"/>
    <property type="evidence" value="ECO:0007669"/>
    <property type="project" value="InterPro"/>
</dbReference>
<organism evidence="7 8">
    <name type="scientific">Mycobacterium terramassiliense</name>
    <dbReference type="NCBI Taxonomy" id="1841859"/>
    <lineage>
        <taxon>Bacteria</taxon>
        <taxon>Bacillati</taxon>
        <taxon>Actinomycetota</taxon>
        <taxon>Actinomycetes</taxon>
        <taxon>Mycobacteriales</taxon>
        <taxon>Mycobacteriaceae</taxon>
        <taxon>Mycobacterium</taxon>
    </lineage>
</organism>
<dbReference type="PROSITE" id="PS50885">
    <property type="entry name" value="HAMP"/>
    <property type="match status" value="1"/>
</dbReference>
<keyword evidence="3 4" id="KW-1133">Transmembrane helix</keyword>
<protein>
    <submittedName>
        <fullName evidence="7">Cyclase</fullName>
    </submittedName>
</protein>
<feature type="transmembrane region" description="Helical" evidence="4">
    <location>
        <begin position="16"/>
        <end position="38"/>
    </location>
</feature>
<feature type="transmembrane region" description="Helical" evidence="4">
    <location>
        <begin position="109"/>
        <end position="129"/>
    </location>
</feature>
<feature type="transmembrane region" description="Helical" evidence="4">
    <location>
        <begin position="219"/>
        <end position="242"/>
    </location>
</feature>
<keyword evidence="2 4" id="KW-0812">Transmembrane</keyword>
<dbReference type="PANTHER" id="PTHR43081">
    <property type="entry name" value="ADENYLATE CYCLASE, TERMINAL-DIFFERENTIATION SPECIFIC-RELATED"/>
    <property type="match status" value="1"/>
</dbReference>
<evidence type="ECO:0000259" key="6">
    <source>
        <dbReference type="PROSITE" id="PS50885"/>
    </source>
</evidence>
<evidence type="ECO:0000313" key="7">
    <source>
        <dbReference type="EMBL" id="SPM28258.1"/>
    </source>
</evidence>
<dbReference type="AlphaFoldDB" id="A0A2U3N9Q7"/>
<feature type="transmembrane region" description="Helical" evidence="4">
    <location>
        <begin position="135"/>
        <end position="157"/>
    </location>
</feature>
<dbReference type="InterPro" id="IPR001054">
    <property type="entry name" value="A/G_cyclase"/>
</dbReference>
<evidence type="ECO:0000313" key="8">
    <source>
        <dbReference type="Proteomes" id="UP000241595"/>
    </source>
</evidence>
<comment type="similarity">
    <text evidence="1">Belongs to the adenylyl cyclase class-3 family.</text>
</comment>
<dbReference type="SUPFAM" id="SSF158472">
    <property type="entry name" value="HAMP domain-like"/>
    <property type="match status" value="1"/>
</dbReference>
<dbReference type="GO" id="GO:0035556">
    <property type="term" value="P:intracellular signal transduction"/>
    <property type="evidence" value="ECO:0007669"/>
    <property type="project" value="InterPro"/>
</dbReference>
<feature type="domain" description="Guanylate cyclase" evidence="5">
    <location>
        <begin position="328"/>
        <end position="453"/>
    </location>
</feature>
<dbReference type="Gene3D" id="6.10.340.10">
    <property type="match status" value="1"/>
</dbReference>
<dbReference type="PANTHER" id="PTHR43081:SF1">
    <property type="entry name" value="ADENYLATE CYCLASE, TERMINAL-DIFFERENTIATION SPECIFIC"/>
    <property type="match status" value="1"/>
</dbReference>
<feature type="transmembrane region" description="Helical" evidence="4">
    <location>
        <begin position="190"/>
        <end position="213"/>
    </location>
</feature>
<proteinExistence type="inferred from homology"/>
<dbReference type="OrthoDB" id="368920at2"/>
<gene>
    <name evidence="7" type="ORF">MTAB308_1744</name>
</gene>
<dbReference type="InterPro" id="IPR050697">
    <property type="entry name" value="Adenylyl/Guanylyl_Cyclase_3/4"/>
</dbReference>
<evidence type="ECO:0000256" key="4">
    <source>
        <dbReference type="SAM" id="Phobius"/>
    </source>
</evidence>
<keyword evidence="8" id="KW-1185">Reference proteome</keyword>
<dbReference type="Pfam" id="PF00672">
    <property type="entry name" value="HAMP"/>
    <property type="match status" value="1"/>
</dbReference>
<name>A0A2U3N9Q7_9MYCO</name>
<dbReference type="STRING" id="1841859.GCA_900157385_01739"/>
<dbReference type="CDD" id="cd06225">
    <property type="entry name" value="HAMP"/>
    <property type="match status" value="1"/>
</dbReference>
<dbReference type="RefSeq" id="WP_077099110.1">
    <property type="nucleotide sequence ID" value="NZ_LT717700.1"/>
</dbReference>
<dbReference type="SMART" id="SM00304">
    <property type="entry name" value="HAMP"/>
    <property type="match status" value="1"/>
</dbReference>
<dbReference type="EMBL" id="FTRV01000011">
    <property type="protein sequence ID" value="SPM28258.1"/>
    <property type="molecule type" value="Genomic_DNA"/>
</dbReference>
<dbReference type="SMART" id="SM00044">
    <property type="entry name" value="CYCc"/>
    <property type="match status" value="1"/>
</dbReference>
<evidence type="ECO:0000256" key="3">
    <source>
        <dbReference type="ARBA" id="ARBA00022989"/>
    </source>
</evidence>
<dbReference type="Gene3D" id="3.30.70.1230">
    <property type="entry name" value="Nucleotide cyclase"/>
    <property type="match status" value="1"/>
</dbReference>
<feature type="transmembrane region" description="Helical" evidence="4">
    <location>
        <begin position="50"/>
        <end position="70"/>
    </location>
</feature>
<dbReference type="GO" id="GO:0004016">
    <property type="term" value="F:adenylate cyclase activity"/>
    <property type="evidence" value="ECO:0007669"/>
    <property type="project" value="UniProtKB-ARBA"/>
</dbReference>